<protein>
    <submittedName>
        <fullName evidence="2">Uncharacterized protein</fullName>
    </submittedName>
</protein>
<dbReference type="RefSeq" id="XP_060290383.1">
    <property type="nucleotide sequence ID" value="XM_060438884.1"/>
</dbReference>
<comment type="caution">
    <text evidence="2">The sequence shown here is derived from an EMBL/GenBank/DDBJ whole genome shotgun (WGS) entry which is preliminary data.</text>
</comment>
<feature type="compositionally biased region" description="Low complexity" evidence="1">
    <location>
        <begin position="68"/>
        <end position="82"/>
    </location>
</feature>
<gene>
    <name evidence="2" type="ORF">B0T26DRAFT_658556</name>
</gene>
<proteinExistence type="predicted"/>
<evidence type="ECO:0000313" key="3">
    <source>
        <dbReference type="Proteomes" id="UP001172101"/>
    </source>
</evidence>
<reference evidence="2" key="1">
    <citation type="submission" date="2023-06" db="EMBL/GenBank/DDBJ databases">
        <title>Genome-scale phylogeny and comparative genomics of the fungal order Sordariales.</title>
        <authorList>
            <consortium name="Lawrence Berkeley National Laboratory"/>
            <person name="Hensen N."/>
            <person name="Bonometti L."/>
            <person name="Westerberg I."/>
            <person name="Brannstrom I.O."/>
            <person name="Guillou S."/>
            <person name="Cros-Aarteil S."/>
            <person name="Calhoun S."/>
            <person name="Haridas S."/>
            <person name="Kuo A."/>
            <person name="Mondo S."/>
            <person name="Pangilinan J."/>
            <person name="Riley R."/>
            <person name="LaButti K."/>
            <person name="Andreopoulos B."/>
            <person name="Lipzen A."/>
            <person name="Chen C."/>
            <person name="Yanf M."/>
            <person name="Daum C."/>
            <person name="Ng V."/>
            <person name="Clum A."/>
            <person name="Steindorff A."/>
            <person name="Ohm R."/>
            <person name="Martin F."/>
            <person name="Silar P."/>
            <person name="Natvig D."/>
            <person name="Lalanne C."/>
            <person name="Gautier V."/>
            <person name="Ament-velasquez S.L."/>
            <person name="Kruys A."/>
            <person name="Hutchinson M.I."/>
            <person name="Powell A.J."/>
            <person name="Barry K."/>
            <person name="Miller A.N."/>
            <person name="Grigoriev I.V."/>
            <person name="Debuchy R."/>
            <person name="Gladieux P."/>
            <person name="Thoren M.H."/>
            <person name="Johannesson H."/>
        </authorList>
    </citation>
    <scope>NUCLEOTIDE SEQUENCE</scope>
    <source>
        <strain evidence="2">SMH2392-1A</strain>
    </source>
</reference>
<evidence type="ECO:0000256" key="1">
    <source>
        <dbReference type="SAM" id="MobiDB-lite"/>
    </source>
</evidence>
<dbReference type="EMBL" id="JAUIRO010000008">
    <property type="protein sequence ID" value="KAK0703524.1"/>
    <property type="molecule type" value="Genomic_DNA"/>
</dbReference>
<feature type="compositionally biased region" description="Polar residues" evidence="1">
    <location>
        <begin position="83"/>
        <end position="97"/>
    </location>
</feature>
<dbReference type="Proteomes" id="UP001172101">
    <property type="component" value="Unassembled WGS sequence"/>
</dbReference>
<dbReference type="GeneID" id="85322154"/>
<name>A0AA39ZU20_9PEZI</name>
<feature type="compositionally biased region" description="Polar residues" evidence="1">
    <location>
        <begin position="33"/>
        <end position="48"/>
    </location>
</feature>
<feature type="region of interest" description="Disordered" evidence="1">
    <location>
        <begin position="25"/>
        <end position="116"/>
    </location>
</feature>
<keyword evidence="3" id="KW-1185">Reference proteome</keyword>
<accession>A0AA39ZU20</accession>
<sequence>MVITNTAPPYTPAAIETISPEDFETASVRSAAPSYTSDAPSYHSTVPLNSDPVPPYSPPARLATPAASSSLLNLGDSGSNLSRPQSSSATTGRQEGQQRIGLPPVPTGPRRSVEPSLGQFRIPSWSTIHSNPTARHYHSVALRRVAAASNEATTQRLGRIVLDRIEEEERNRSRPLEDPHLVGEEAAARARRERLARENGDEILIREDRRWDWFLSELSARKQPRSRFTMGCR</sequence>
<evidence type="ECO:0000313" key="2">
    <source>
        <dbReference type="EMBL" id="KAK0703524.1"/>
    </source>
</evidence>
<dbReference type="AlphaFoldDB" id="A0AA39ZU20"/>
<organism evidence="2 3">
    <name type="scientific">Lasiosphaeria miniovina</name>
    <dbReference type="NCBI Taxonomy" id="1954250"/>
    <lineage>
        <taxon>Eukaryota</taxon>
        <taxon>Fungi</taxon>
        <taxon>Dikarya</taxon>
        <taxon>Ascomycota</taxon>
        <taxon>Pezizomycotina</taxon>
        <taxon>Sordariomycetes</taxon>
        <taxon>Sordariomycetidae</taxon>
        <taxon>Sordariales</taxon>
        <taxon>Lasiosphaeriaceae</taxon>
        <taxon>Lasiosphaeria</taxon>
    </lineage>
</organism>